<evidence type="ECO:0000256" key="1">
    <source>
        <dbReference type="ARBA" id="ARBA00022723"/>
    </source>
</evidence>
<comment type="similarity">
    <text evidence="4">Belongs to the zinc-containing alcohol dehydrogenase family.</text>
</comment>
<dbReference type="InterPro" id="IPR013149">
    <property type="entry name" value="ADH-like_C"/>
</dbReference>
<dbReference type="CDD" id="cd08236">
    <property type="entry name" value="sugar_DH"/>
    <property type="match status" value="1"/>
</dbReference>
<comment type="caution">
    <text evidence="6">The sequence shown here is derived from an EMBL/GenBank/DDBJ whole genome shotgun (WGS) entry which is preliminary data.</text>
</comment>
<evidence type="ECO:0000259" key="5">
    <source>
        <dbReference type="SMART" id="SM00829"/>
    </source>
</evidence>
<keyword evidence="7" id="KW-1185">Reference proteome</keyword>
<dbReference type="Gene3D" id="3.90.180.10">
    <property type="entry name" value="Medium-chain alcohol dehydrogenases, catalytic domain"/>
    <property type="match status" value="1"/>
</dbReference>
<dbReference type="SUPFAM" id="SSF51735">
    <property type="entry name" value="NAD(P)-binding Rossmann-fold domains"/>
    <property type="match status" value="1"/>
</dbReference>
<comment type="cofactor">
    <cofactor evidence="4">
        <name>Zn(2+)</name>
        <dbReference type="ChEBI" id="CHEBI:29105"/>
    </cofactor>
</comment>
<evidence type="ECO:0000313" key="7">
    <source>
        <dbReference type="Proteomes" id="UP001153387"/>
    </source>
</evidence>
<dbReference type="EMBL" id="JAPDHZ010000003">
    <property type="protein sequence ID" value="MDG0791735.1"/>
    <property type="molecule type" value="Genomic_DNA"/>
</dbReference>
<dbReference type="AlphaFoldDB" id="A0A9X4QNL9"/>
<dbReference type="InterPro" id="IPR050129">
    <property type="entry name" value="Zn_alcohol_dh"/>
</dbReference>
<dbReference type="Pfam" id="PF08240">
    <property type="entry name" value="ADH_N"/>
    <property type="match status" value="1"/>
</dbReference>
<keyword evidence="2 4" id="KW-0862">Zinc</keyword>
<organism evidence="6 7">
    <name type="scientific">Cohnella ginsengisoli</name>
    <dbReference type="NCBI Taxonomy" id="425004"/>
    <lineage>
        <taxon>Bacteria</taxon>
        <taxon>Bacillati</taxon>
        <taxon>Bacillota</taxon>
        <taxon>Bacilli</taxon>
        <taxon>Bacillales</taxon>
        <taxon>Paenibacillaceae</taxon>
        <taxon>Cohnella</taxon>
    </lineage>
</organism>
<accession>A0A9X4QNL9</accession>
<dbReference type="InterPro" id="IPR011032">
    <property type="entry name" value="GroES-like_sf"/>
</dbReference>
<dbReference type="Gene3D" id="3.40.50.720">
    <property type="entry name" value="NAD(P)-binding Rossmann-like Domain"/>
    <property type="match status" value="1"/>
</dbReference>
<keyword evidence="1 4" id="KW-0479">Metal-binding</keyword>
<keyword evidence="3" id="KW-0560">Oxidoreductase</keyword>
<dbReference type="InterPro" id="IPR036291">
    <property type="entry name" value="NAD(P)-bd_dom_sf"/>
</dbReference>
<dbReference type="PANTHER" id="PTHR43401:SF2">
    <property type="entry name" value="L-THREONINE 3-DEHYDROGENASE"/>
    <property type="match status" value="1"/>
</dbReference>
<sequence>MQALIYQGPEKLTFEEVDVPSIRPNEALVRVESVGICGSELEGYLGHSSVRVPPLVMGHEFCGRIAALGDQVRGLTPEDKVVVNPLMACGTCANCRRGAYNICRNRKIVGIHRPGAFAAYVAVPFENVIRVPQDMDASLASLAEPLAVAIHAIKLGFKPLDDLLIYGAGPIGLLCVAAARQMGAGNIVVLDLQPARLAHAERFGAIGLSPREIEDRREALFPQGIPVAIDCVGVQATREQAMNLVDPGGAVIMVGLGQGNSELPMNHLVRQEISLIGSYTYSHEDFRQAVALLTRGDIAIEGWTETRSLDEGPAAFRELAEGISRFSKIFFEALNPPIAADAQPGSDVIEWAQFIRTAR</sequence>
<dbReference type="RefSeq" id="WP_277565588.1">
    <property type="nucleotide sequence ID" value="NZ_JAPDHZ010000003.1"/>
</dbReference>
<dbReference type="PROSITE" id="PS00059">
    <property type="entry name" value="ADH_ZINC"/>
    <property type="match status" value="1"/>
</dbReference>
<protein>
    <submittedName>
        <fullName evidence="6">Galactitol-1-phosphate 5-dehydrogenase</fullName>
    </submittedName>
</protein>
<name>A0A9X4QNL9_9BACL</name>
<dbReference type="InterPro" id="IPR013154">
    <property type="entry name" value="ADH-like_N"/>
</dbReference>
<dbReference type="SMART" id="SM00829">
    <property type="entry name" value="PKS_ER"/>
    <property type="match status" value="1"/>
</dbReference>
<gene>
    <name evidence="6" type="ORF">OMP38_13280</name>
</gene>
<feature type="domain" description="Enoyl reductase (ER)" evidence="5">
    <location>
        <begin position="8"/>
        <end position="323"/>
    </location>
</feature>
<dbReference type="Pfam" id="PF00107">
    <property type="entry name" value="ADH_zinc_N"/>
    <property type="match status" value="1"/>
</dbReference>
<evidence type="ECO:0000256" key="4">
    <source>
        <dbReference type="RuleBase" id="RU361277"/>
    </source>
</evidence>
<dbReference type="Proteomes" id="UP001153387">
    <property type="component" value="Unassembled WGS sequence"/>
</dbReference>
<evidence type="ECO:0000256" key="2">
    <source>
        <dbReference type="ARBA" id="ARBA00022833"/>
    </source>
</evidence>
<dbReference type="InterPro" id="IPR002328">
    <property type="entry name" value="ADH_Zn_CS"/>
</dbReference>
<evidence type="ECO:0000313" key="6">
    <source>
        <dbReference type="EMBL" id="MDG0791735.1"/>
    </source>
</evidence>
<dbReference type="PANTHER" id="PTHR43401">
    <property type="entry name" value="L-THREONINE 3-DEHYDROGENASE"/>
    <property type="match status" value="1"/>
</dbReference>
<dbReference type="SUPFAM" id="SSF50129">
    <property type="entry name" value="GroES-like"/>
    <property type="match status" value="1"/>
</dbReference>
<evidence type="ECO:0000256" key="3">
    <source>
        <dbReference type="ARBA" id="ARBA00023002"/>
    </source>
</evidence>
<proteinExistence type="inferred from homology"/>
<dbReference type="InterPro" id="IPR020843">
    <property type="entry name" value="ER"/>
</dbReference>
<dbReference type="GO" id="GO:0008270">
    <property type="term" value="F:zinc ion binding"/>
    <property type="evidence" value="ECO:0007669"/>
    <property type="project" value="InterPro"/>
</dbReference>
<reference evidence="6 7" key="1">
    <citation type="submission" date="2022-10" db="EMBL/GenBank/DDBJ databases">
        <title>Comparative genomic analysis of Cohnella hashimotonis sp. nov., isolated from the International Space Station.</title>
        <authorList>
            <person name="Simpson A."/>
            <person name="Venkateswaran K."/>
        </authorList>
    </citation>
    <scope>NUCLEOTIDE SEQUENCE [LARGE SCALE GENOMIC DNA]</scope>
    <source>
        <strain evidence="6 7">DSM 18997</strain>
    </source>
</reference>
<dbReference type="GO" id="GO:0016491">
    <property type="term" value="F:oxidoreductase activity"/>
    <property type="evidence" value="ECO:0007669"/>
    <property type="project" value="UniProtKB-KW"/>
</dbReference>